<proteinExistence type="predicted"/>
<organism evidence="2 3">
    <name type="scientific">Paraburkholderia aspalathi</name>
    <dbReference type="NCBI Taxonomy" id="1324617"/>
    <lineage>
        <taxon>Bacteria</taxon>
        <taxon>Pseudomonadati</taxon>
        <taxon>Pseudomonadota</taxon>
        <taxon>Betaproteobacteria</taxon>
        <taxon>Burkholderiales</taxon>
        <taxon>Burkholderiaceae</taxon>
        <taxon>Paraburkholderia</taxon>
    </lineage>
</organism>
<protein>
    <submittedName>
        <fullName evidence="2">Uncharacterized protein</fullName>
    </submittedName>
</protein>
<accession>A0ABN7NE22</accession>
<dbReference type="Proteomes" id="UP000674425">
    <property type="component" value="Unassembled WGS sequence"/>
</dbReference>
<evidence type="ECO:0000313" key="3">
    <source>
        <dbReference type="Proteomes" id="UP000674425"/>
    </source>
</evidence>
<evidence type="ECO:0000256" key="1">
    <source>
        <dbReference type="SAM" id="MobiDB-lite"/>
    </source>
</evidence>
<sequence>MQKANPASSVDAPFLTKEEAQGMPEFAEGVDARRAGKSMLDCPYSLPNRTSHGELIRPAEWRVKYENRMQAWFFGLSEDQSQ</sequence>
<evidence type="ECO:0000313" key="2">
    <source>
        <dbReference type="EMBL" id="CAE6870282.1"/>
    </source>
</evidence>
<dbReference type="RefSeq" id="WP_200623190.1">
    <property type="nucleotide sequence ID" value="NZ_CAJNAU010000258.1"/>
</dbReference>
<gene>
    <name evidence="2" type="ORF">R69658_08116</name>
</gene>
<reference evidence="2 3" key="1">
    <citation type="submission" date="2021-02" db="EMBL/GenBank/DDBJ databases">
        <authorList>
            <person name="Vanwijnsberghe S."/>
        </authorList>
    </citation>
    <scope>NUCLEOTIDE SEQUENCE [LARGE SCALE GENOMIC DNA]</scope>
    <source>
        <strain evidence="2 3">R-69658</strain>
    </source>
</reference>
<feature type="region of interest" description="Disordered" evidence="1">
    <location>
        <begin position="1"/>
        <end position="24"/>
    </location>
</feature>
<comment type="caution">
    <text evidence="2">The sequence shown here is derived from an EMBL/GenBank/DDBJ whole genome shotgun (WGS) entry which is preliminary data.</text>
</comment>
<keyword evidence="3" id="KW-1185">Reference proteome</keyword>
<name>A0ABN7NE22_9BURK</name>
<dbReference type="EMBL" id="CAJNAU010000258">
    <property type="protein sequence ID" value="CAE6870282.1"/>
    <property type="molecule type" value="Genomic_DNA"/>
</dbReference>